<keyword evidence="11" id="KW-1133">Transmembrane helix</keyword>
<evidence type="ECO:0000256" key="10">
    <source>
        <dbReference type="PIRSR" id="PIRSR000102-3"/>
    </source>
</evidence>
<dbReference type="SUPFAM" id="SSF51735">
    <property type="entry name" value="NAD(P)-binding Rossmann-fold domains"/>
    <property type="match status" value="1"/>
</dbReference>
<sequence length="325" mass="35597">MKSIETSRRNKTLIQSKSMKVVIIGAGAVGSSYAYALLNQGFVRDLVIIDLNHQKAEGDAIDLLHGMPFSSPMNIWAGTYEDCKNADLVVNCAGANQAPGETRLDLLEKNARIFKGIVENVMKSGFKGIFLVATNPVDVLAYATWKYSGLPHQQVIGSGTVLDTARFRYLLAEKFKVDSRNIHAYILGEHGDSSLPVWSHVTIGGKPLVQFDENKIPTDAELEETFIKVRDAAYEIIKRKGATYYGIGMGLARITKAIAKNEDSVLPVSALLSGEYGHADVYVGVPAIINSSGIRELVELKLNEVETKQFNTSIGILKDFISKIF</sequence>
<accession>A0A6M0QDF1</accession>
<feature type="binding site" evidence="8">
    <location>
        <position position="158"/>
    </location>
    <ligand>
        <name>NAD(+)</name>
        <dbReference type="ChEBI" id="CHEBI:57540"/>
    </ligand>
</feature>
<dbReference type="GO" id="GO:0005737">
    <property type="term" value="C:cytoplasm"/>
    <property type="evidence" value="ECO:0007669"/>
    <property type="project" value="UniProtKB-SubCell"/>
</dbReference>
<evidence type="ECO:0000259" key="13">
    <source>
        <dbReference type="Pfam" id="PF02866"/>
    </source>
</evidence>
<name>A0A6M0QDF1_9BACI</name>
<keyword evidence="5 8" id="KW-0560">Oxidoreductase</keyword>
<evidence type="ECO:0000256" key="9">
    <source>
        <dbReference type="PIRSR" id="PIRSR000102-1"/>
    </source>
</evidence>
<keyword evidence="11" id="KW-0472">Membrane</keyword>
<feature type="binding site" evidence="8">
    <location>
        <begin position="163"/>
        <end position="166"/>
    </location>
    <ligand>
        <name>substrate</name>
    </ligand>
</feature>
<dbReference type="InterPro" id="IPR001557">
    <property type="entry name" value="L-lactate/malate_DH"/>
</dbReference>
<comment type="similarity">
    <text evidence="2 8">Belongs to the LDH/MDH superfamily. LDH family.</text>
</comment>
<keyword evidence="4 8" id="KW-0021">Allosteric enzyme</keyword>
<keyword evidence="6 8" id="KW-0520">NAD</keyword>
<dbReference type="GO" id="GO:0006089">
    <property type="term" value="P:lactate metabolic process"/>
    <property type="evidence" value="ECO:0007669"/>
    <property type="project" value="TreeGrafter"/>
</dbReference>
<feature type="transmembrane region" description="Helical" evidence="11">
    <location>
        <begin position="21"/>
        <end position="38"/>
    </location>
</feature>
<evidence type="ECO:0000256" key="11">
    <source>
        <dbReference type="SAM" id="Phobius"/>
    </source>
</evidence>
<feature type="binding site" evidence="8">
    <location>
        <position position="55"/>
    </location>
    <ligand>
        <name>NAD(+)</name>
        <dbReference type="ChEBI" id="CHEBI:57540"/>
    </ligand>
</feature>
<feature type="binding site" evidence="8">
    <location>
        <begin position="94"/>
        <end position="95"/>
    </location>
    <ligand>
        <name>NAD(+)</name>
        <dbReference type="ChEBI" id="CHEBI:57540"/>
    </ligand>
</feature>
<evidence type="ECO:0000256" key="6">
    <source>
        <dbReference type="ARBA" id="ARBA00023027"/>
    </source>
</evidence>
<dbReference type="AlphaFoldDB" id="A0A6M0QDF1"/>
<dbReference type="NCBIfam" id="NF000824">
    <property type="entry name" value="PRK00066.1"/>
    <property type="match status" value="1"/>
</dbReference>
<comment type="function">
    <text evidence="8">Catalyzes the conversion of lactate to pyruvate.</text>
</comment>
<feature type="binding site" evidence="10">
    <location>
        <begin position="25"/>
        <end position="30"/>
    </location>
    <ligand>
        <name>NAD(+)</name>
        <dbReference type="ChEBI" id="CHEBI:57540"/>
    </ligand>
</feature>
<dbReference type="InterPro" id="IPR018177">
    <property type="entry name" value="L-lactate_DH_AS"/>
</dbReference>
<feature type="binding site" evidence="8 10">
    <location>
        <position position="50"/>
    </location>
    <ligand>
        <name>NAD(+)</name>
        <dbReference type="ChEBI" id="CHEBI:57540"/>
    </ligand>
</feature>
<protein>
    <recommendedName>
        <fullName evidence="3 8">L-lactate dehydrogenase</fullName>
        <shortName evidence="8">L-LDH</shortName>
        <ecNumber evidence="3 8">1.1.1.27</ecNumber>
    </recommendedName>
</protein>
<gene>
    <name evidence="8" type="primary">ldh</name>
    <name evidence="14" type="ORF">G4D63_19060</name>
</gene>
<feature type="binding site" evidence="8">
    <location>
        <position position="97"/>
    </location>
    <ligand>
        <name>substrate</name>
    </ligand>
</feature>
<proteinExistence type="inferred from homology"/>
<comment type="activity regulation">
    <text evidence="8">Allosterically activated by fructose 1,6-bisphosphate (FBP).</text>
</comment>
<feature type="binding site" evidence="8">
    <location>
        <begin position="135"/>
        <end position="138"/>
    </location>
    <ligand>
        <name>substrate</name>
    </ligand>
</feature>
<evidence type="ECO:0000313" key="15">
    <source>
        <dbReference type="Proteomes" id="UP000481043"/>
    </source>
</evidence>
<dbReference type="CDD" id="cd05291">
    <property type="entry name" value="HicDH_like"/>
    <property type="match status" value="1"/>
</dbReference>
<comment type="subcellular location">
    <subcellularLocation>
        <location evidence="8">Cytoplasm</location>
    </subcellularLocation>
</comment>
<feature type="domain" description="Lactate/malate dehydrogenase N-terminal" evidence="12">
    <location>
        <begin position="19"/>
        <end position="157"/>
    </location>
</feature>
<comment type="pathway">
    <text evidence="1 8">Fermentation; pyruvate fermentation to lactate; (S)-lactate from pyruvate: step 1/1.</text>
</comment>
<feature type="active site" description="Proton acceptor" evidence="8 9">
    <location>
        <position position="190"/>
    </location>
</feature>
<dbReference type="RefSeq" id="WP_163181676.1">
    <property type="nucleotide sequence ID" value="NZ_JAAIWM010000009.1"/>
</dbReference>
<dbReference type="InterPro" id="IPR015955">
    <property type="entry name" value="Lactate_DH/Glyco_Ohase_4_C"/>
</dbReference>
<evidence type="ECO:0000256" key="5">
    <source>
        <dbReference type="ARBA" id="ARBA00023002"/>
    </source>
</evidence>
<dbReference type="Gene3D" id="3.40.50.720">
    <property type="entry name" value="NAD(P)-binding Rossmann-like Domain"/>
    <property type="match status" value="1"/>
</dbReference>
<evidence type="ECO:0000256" key="1">
    <source>
        <dbReference type="ARBA" id="ARBA00004843"/>
    </source>
</evidence>
<feature type="binding site" evidence="8">
    <location>
        <position position="183"/>
    </location>
    <ligand>
        <name>beta-D-fructose 1,6-bisphosphate</name>
        <dbReference type="ChEBI" id="CHEBI:32966"/>
        <note>allosteric activator</note>
    </ligand>
</feature>
<evidence type="ECO:0000259" key="12">
    <source>
        <dbReference type="Pfam" id="PF00056"/>
    </source>
</evidence>
<feature type="modified residue" description="Phosphotyrosine" evidence="8">
    <location>
        <position position="234"/>
    </location>
</feature>
<feature type="binding site" evidence="8">
    <location>
        <position position="80"/>
    </location>
    <ligand>
        <name>NAD(+)</name>
        <dbReference type="ChEBI" id="CHEBI:57540"/>
    </ligand>
</feature>
<dbReference type="InterPro" id="IPR036291">
    <property type="entry name" value="NAD(P)-bd_dom_sf"/>
</dbReference>
<evidence type="ECO:0000256" key="7">
    <source>
        <dbReference type="ARBA" id="ARBA00049258"/>
    </source>
</evidence>
<comment type="catalytic activity">
    <reaction evidence="7 8">
        <text>(S)-lactate + NAD(+) = pyruvate + NADH + H(+)</text>
        <dbReference type="Rhea" id="RHEA:23444"/>
        <dbReference type="ChEBI" id="CHEBI:15361"/>
        <dbReference type="ChEBI" id="CHEBI:15378"/>
        <dbReference type="ChEBI" id="CHEBI:16651"/>
        <dbReference type="ChEBI" id="CHEBI:57540"/>
        <dbReference type="ChEBI" id="CHEBI:57945"/>
        <dbReference type="EC" id="1.1.1.27"/>
    </reaction>
</comment>
<evidence type="ECO:0000313" key="14">
    <source>
        <dbReference type="EMBL" id="NEY73819.1"/>
    </source>
</evidence>
<dbReference type="PROSITE" id="PS00064">
    <property type="entry name" value="L_LDH"/>
    <property type="match status" value="1"/>
</dbReference>
<dbReference type="PRINTS" id="PR00086">
    <property type="entry name" value="LLDHDRGNASE"/>
</dbReference>
<dbReference type="PANTHER" id="PTHR43128:SF16">
    <property type="entry name" value="L-LACTATE DEHYDROGENASE"/>
    <property type="match status" value="1"/>
</dbReference>
<organism evidence="14 15">
    <name type="scientific">Bacillus mesophilus</name>
    <dbReference type="NCBI Taxonomy" id="1808955"/>
    <lineage>
        <taxon>Bacteria</taxon>
        <taxon>Bacillati</taxon>
        <taxon>Bacillota</taxon>
        <taxon>Bacilli</taxon>
        <taxon>Bacillales</taxon>
        <taxon>Bacillaceae</taxon>
        <taxon>Bacillus</taxon>
    </lineage>
</organism>
<dbReference type="UniPathway" id="UPA00554">
    <property type="reaction ID" value="UER00611"/>
</dbReference>
<dbReference type="Pfam" id="PF02866">
    <property type="entry name" value="Ldh_1_C"/>
    <property type="match status" value="1"/>
</dbReference>
<feature type="binding site" evidence="8">
    <location>
        <position position="168"/>
    </location>
    <ligand>
        <name>beta-D-fructose 1,6-bisphosphate</name>
        <dbReference type="ChEBI" id="CHEBI:32966"/>
        <note>allosteric activator</note>
    </ligand>
</feature>
<dbReference type="PIRSF" id="PIRSF000102">
    <property type="entry name" value="Lac_mal_DH"/>
    <property type="match status" value="1"/>
</dbReference>
<evidence type="ECO:0000256" key="4">
    <source>
        <dbReference type="ARBA" id="ARBA00022533"/>
    </source>
</evidence>
<evidence type="ECO:0000256" key="8">
    <source>
        <dbReference type="HAMAP-Rule" id="MF_00488"/>
    </source>
</evidence>
<dbReference type="EC" id="1.1.1.27" evidence="3 8"/>
<reference evidence="14 15" key="1">
    <citation type="submission" date="2020-02" db="EMBL/GenBank/DDBJ databases">
        <title>Bacillus aquiflavi sp. nov., isolated from yellow water of strong flavor Chinese baijiu in Yibin region of China.</title>
        <authorList>
            <person name="Xie J."/>
        </authorList>
    </citation>
    <scope>NUCLEOTIDE SEQUENCE [LARGE SCALE GENOMIC DNA]</scope>
    <source>
        <strain evidence="14 15">SA4</strain>
    </source>
</reference>
<keyword evidence="15" id="KW-1185">Reference proteome</keyword>
<comment type="caution">
    <text evidence="8">Lacks conserved residue(s) required for the propagation of feature annotation.</text>
</comment>
<dbReference type="InterPro" id="IPR022383">
    <property type="entry name" value="Lactate/malate_DH_C"/>
</dbReference>
<dbReference type="InterPro" id="IPR011304">
    <property type="entry name" value="L-lactate_DH"/>
</dbReference>
<keyword evidence="8" id="KW-0963">Cytoplasm</keyword>
<dbReference type="PANTHER" id="PTHR43128">
    <property type="entry name" value="L-2-HYDROXYCARBOXYLATE DEHYDROGENASE (NAD(P)(+))"/>
    <property type="match status" value="1"/>
</dbReference>
<dbReference type="NCBIfam" id="NF004863">
    <property type="entry name" value="PRK06223.1"/>
    <property type="match status" value="1"/>
</dbReference>
<dbReference type="Gene3D" id="3.90.110.10">
    <property type="entry name" value="Lactate dehydrogenase/glycoside hydrolase, family 4, C-terminal"/>
    <property type="match status" value="1"/>
</dbReference>
<comment type="subunit">
    <text evidence="8">Homotetramer.</text>
</comment>
<feature type="binding site" evidence="8">
    <location>
        <position position="243"/>
    </location>
    <ligand>
        <name>substrate</name>
    </ligand>
</feature>
<feature type="binding site" evidence="8">
    <location>
        <position position="103"/>
    </location>
    <ligand>
        <name>substrate</name>
    </ligand>
</feature>
<dbReference type="SUPFAM" id="SSF56327">
    <property type="entry name" value="LDH C-terminal domain-like"/>
    <property type="match status" value="1"/>
</dbReference>
<feature type="binding site" evidence="10">
    <location>
        <position position="110"/>
    </location>
    <ligand>
        <name>NAD(+)</name>
        <dbReference type="ChEBI" id="CHEBI:57540"/>
    </ligand>
</feature>
<feature type="domain" description="Lactate/malate dehydrogenase C-terminal" evidence="13">
    <location>
        <begin position="160"/>
        <end position="324"/>
    </location>
</feature>
<dbReference type="GO" id="GO:0006096">
    <property type="term" value="P:glycolytic process"/>
    <property type="evidence" value="ECO:0007669"/>
    <property type="project" value="UniProtKB-UniRule"/>
</dbReference>
<feature type="binding site" evidence="8">
    <location>
        <position position="29"/>
    </location>
    <ligand>
        <name>NAD(+)</name>
        <dbReference type="ChEBI" id="CHEBI:57540"/>
    </ligand>
</feature>
<dbReference type="Proteomes" id="UP000481043">
    <property type="component" value="Unassembled WGS sequence"/>
</dbReference>
<comment type="caution">
    <text evidence="14">The sequence shown here is derived from an EMBL/GenBank/DDBJ whole genome shotgun (WGS) entry which is preliminary data.</text>
</comment>
<dbReference type="HAMAP" id="MF_00488">
    <property type="entry name" value="Lactate_dehydrog"/>
    <property type="match status" value="1"/>
</dbReference>
<evidence type="ECO:0000256" key="2">
    <source>
        <dbReference type="ARBA" id="ARBA00006054"/>
    </source>
</evidence>
<dbReference type="EMBL" id="JAAIWM010000009">
    <property type="protein sequence ID" value="NEY73819.1"/>
    <property type="molecule type" value="Genomic_DNA"/>
</dbReference>
<dbReference type="FunFam" id="3.40.50.720:FF:000018">
    <property type="entry name" value="Malate dehydrogenase"/>
    <property type="match status" value="1"/>
</dbReference>
<dbReference type="Pfam" id="PF00056">
    <property type="entry name" value="Ldh_1_N"/>
    <property type="match status" value="1"/>
</dbReference>
<evidence type="ECO:0000256" key="3">
    <source>
        <dbReference type="ARBA" id="ARBA00012967"/>
    </source>
</evidence>
<dbReference type="InterPro" id="IPR001236">
    <property type="entry name" value="Lactate/malate_DH_N"/>
</dbReference>
<keyword evidence="11" id="KW-0812">Transmembrane</keyword>
<dbReference type="GO" id="GO:0004459">
    <property type="term" value="F:L-lactate dehydrogenase (NAD+) activity"/>
    <property type="evidence" value="ECO:0007669"/>
    <property type="project" value="UniProtKB-UniRule"/>
</dbReference>
<keyword evidence="8" id="KW-0597">Phosphoprotein</keyword>
<dbReference type="NCBIfam" id="TIGR01771">
    <property type="entry name" value="L-LDH-NAD"/>
    <property type="match status" value="1"/>
</dbReference>
<feature type="binding site" evidence="8">
    <location>
        <begin position="133"/>
        <end position="135"/>
    </location>
    <ligand>
        <name>NAD(+)</name>
        <dbReference type="ChEBI" id="CHEBI:57540"/>
    </ligand>
</feature>